<dbReference type="KEGG" id="kbs:EPA93_19930"/>
<dbReference type="RefSeq" id="WP_129889196.1">
    <property type="nucleotide sequence ID" value="NZ_CP035758.1"/>
</dbReference>
<dbReference type="Proteomes" id="UP000290365">
    <property type="component" value="Chromosome"/>
</dbReference>
<dbReference type="SUPFAM" id="SSF116922">
    <property type="entry name" value="YugE-like"/>
    <property type="match status" value="1"/>
</dbReference>
<evidence type="ECO:0000313" key="2">
    <source>
        <dbReference type="Proteomes" id="UP000290365"/>
    </source>
</evidence>
<evidence type="ECO:0000313" key="1">
    <source>
        <dbReference type="EMBL" id="QBD78143.1"/>
    </source>
</evidence>
<dbReference type="InterPro" id="IPR023162">
    <property type="entry name" value="Apc36109-like_dom_sf"/>
</dbReference>
<keyword evidence="2" id="KW-1185">Reference proteome</keyword>
<accession>A0A4P6JS42</accession>
<reference evidence="1 2" key="1">
    <citation type="submission" date="2019-01" db="EMBL/GenBank/DDBJ databases">
        <title>Ktedonosporobacter rubrisoli SCAWS-G2.</title>
        <authorList>
            <person name="Huang Y."/>
            <person name="Yan B."/>
        </authorList>
    </citation>
    <scope>NUCLEOTIDE SEQUENCE [LARGE SCALE GENOMIC DNA]</scope>
    <source>
        <strain evidence="1 2">SCAWS-G2</strain>
    </source>
</reference>
<dbReference type="EMBL" id="CP035758">
    <property type="protein sequence ID" value="QBD78143.1"/>
    <property type="molecule type" value="Genomic_DNA"/>
</dbReference>
<proteinExistence type="predicted"/>
<organism evidence="1 2">
    <name type="scientific">Ktedonosporobacter rubrisoli</name>
    <dbReference type="NCBI Taxonomy" id="2509675"/>
    <lineage>
        <taxon>Bacteria</taxon>
        <taxon>Bacillati</taxon>
        <taxon>Chloroflexota</taxon>
        <taxon>Ktedonobacteria</taxon>
        <taxon>Ktedonobacterales</taxon>
        <taxon>Ktedonosporobacteraceae</taxon>
        <taxon>Ktedonosporobacter</taxon>
    </lineage>
</organism>
<protein>
    <submittedName>
        <fullName evidence="1">Uncharacterized protein</fullName>
    </submittedName>
</protein>
<name>A0A4P6JS42_KTERU</name>
<dbReference type="OrthoDB" id="1495526at2"/>
<sequence length="119" mass="13394">MGERVPSSANQRRQQLKQKYGKLYDELARLLAEDDPMGLVSSGAPPNEYEPEIDAILSQLHEATTPDALGHLLYETFARYFGAAFASPDMSSAKPTKEQFAALGQKAWRLWKRWEAEAH</sequence>
<dbReference type="Gene3D" id="1.10.340.20">
    <property type="entry name" value="Apc36109-like domain"/>
    <property type="match status" value="1"/>
</dbReference>
<gene>
    <name evidence="1" type="ORF">EPA93_19930</name>
</gene>
<dbReference type="AlphaFoldDB" id="A0A4P6JS42"/>